<evidence type="ECO:0000313" key="12">
    <source>
        <dbReference type="EMBL" id="ORY93494.1"/>
    </source>
</evidence>
<keyword evidence="8" id="KW-0746">Sphingolipid metabolism</keyword>
<comment type="caution">
    <text evidence="12">The sequence shown here is derived from an EMBL/GenBank/DDBJ whole genome shotgun (WGS) entry which is preliminary data.</text>
</comment>
<gene>
    <name evidence="12" type="ORF">BCR43DRAFT_497025</name>
</gene>
<feature type="domain" description="Aminotransferase class I/classII large" evidence="11">
    <location>
        <begin position="127"/>
        <end position="446"/>
    </location>
</feature>
<protein>
    <recommendedName>
        <fullName evidence="5">serine C-palmitoyltransferase</fullName>
        <ecNumber evidence="5">2.3.1.50</ecNumber>
    </recommendedName>
</protein>
<dbReference type="OMA" id="IPFRAEC"/>
<dbReference type="Gene3D" id="3.90.1150.10">
    <property type="entry name" value="Aspartate Aminotransferase, domain 1"/>
    <property type="match status" value="1"/>
</dbReference>
<dbReference type="InterPro" id="IPR015422">
    <property type="entry name" value="PyrdxlP-dep_Trfase_small"/>
</dbReference>
<dbReference type="InterPro" id="IPR015421">
    <property type="entry name" value="PyrdxlP-dep_Trfase_major"/>
</dbReference>
<dbReference type="EC" id="2.3.1.50" evidence="5"/>
<evidence type="ECO:0000256" key="2">
    <source>
        <dbReference type="ARBA" id="ARBA00004760"/>
    </source>
</evidence>
<keyword evidence="13" id="KW-1185">Reference proteome</keyword>
<sequence length="516" mass="57858">MNSPLVDDHAVFINSTVNSVYELIVAIPGSHLVLSYIKNAYQDDPFRIILELFLVFFALKYMLSKKYKPQDNAVKLTEKEIDDLVEEWKPEPLVPSLSALDKLNLDKAPLIIGAQSVKPRVAGHAKPLMNLASTNYLDLQSSERIRQRAIDTLKKYGVGSCGPPGFYGTIDVHMDLERDIARFLGTEEAIIYAQGFSTISSVIPAFSKRGDLLVVDEGVSFAVQKGVQISRSNIRWFKHNDMNDLERVLDEIRVDDMVHKRKLTRRFIVTEGLFANEGDIAPLAKLIELKRKFKYRLILDESHSIGVLGSRGAGLTDMFNIDAKEVDMIVGSMATALCSSGGFCAGSVEIVDHQRLSGSAYCFSASIPAMLAVSTSEALKYIQDEPQLLKVLGERARTFRQALSHKSLETFIELHDSDINSPAPFFHIRINPVFLKSRREELKREDEERLLQDVVDECASQGVLITRAKYVYDQERACPRPSIKVYVTVGLSRKENDKAASILKSAIVKIFGKWKK</sequence>
<accession>A0A1X2H502</accession>
<dbReference type="GO" id="GO:0016020">
    <property type="term" value="C:membrane"/>
    <property type="evidence" value="ECO:0007669"/>
    <property type="project" value="GOC"/>
</dbReference>
<dbReference type="InParanoid" id="A0A1X2H502"/>
<keyword evidence="6 12" id="KW-0808">Transferase</keyword>
<dbReference type="FunFam" id="3.40.640.10:FF:000049">
    <property type="entry name" value="serine palmitoyltransferase 1 isoform X1"/>
    <property type="match status" value="1"/>
</dbReference>
<dbReference type="PANTHER" id="PTHR13693">
    <property type="entry name" value="CLASS II AMINOTRANSFERASE/8-AMINO-7-OXONONANOATE SYNTHASE"/>
    <property type="match status" value="1"/>
</dbReference>
<evidence type="ECO:0000256" key="8">
    <source>
        <dbReference type="ARBA" id="ARBA00022919"/>
    </source>
</evidence>
<dbReference type="InterPro" id="IPR015424">
    <property type="entry name" value="PyrdxlP-dep_Trfase"/>
</dbReference>
<dbReference type="GO" id="GO:0046512">
    <property type="term" value="P:sphingosine biosynthetic process"/>
    <property type="evidence" value="ECO:0007669"/>
    <property type="project" value="TreeGrafter"/>
</dbReference>
<dbReference type="GO" id="GO:0004758">
    <property type="term" value="F:serine C-palmitoyltransferase activity"/>
    <property type="evidence" value="ECO:0007669"/>
    <property type="project" value="UniProtKB-EC"/>
</dbReference>
<evidence type="ECO:0000256" key="1">
    <source>
        <dbReference type="ARBA" id="ARBA00001933"/>
    </source>
</evidence>
<dbReference type="GO" id="GO:0030170">
    <property type="term" value="F:pyridoxal phosphate binding"/>
    <property type="evidence" value="ECO:0007669"/>
    <property type="project" value="InterPro"/>
</dbReference>
<comment type="cofactor">
    <cofactor evidence="1">
        <name>pyridoxal 5'-phosphate</name>
        <dbReference type="ChEBI" id="CHEBI:597326"/>
    </cofactor>
</comment>
<evidence type="ECO:0000313" key="13">
    <source>
        <dbReference type="Proteomes" id="UP000242180"/>
    </source>
</evidence>
<organism evidence="12 13">
    <name type="scientific">Syncephalastrum racemosum</name>
    <name type="common">Filamentous fungus</name>
    <dbReference type="NCBI Taxonomy" id="13706"/>
    <lineage>
        <taxon>Eukaryota</taxon>
        <taxon>Fungi</taxon>
        <taxon>Fungi incertae sedis</taxon>
        <taxon>Mucoromycota</taxon>
        <taxon>Mucoromycotina</taxon>
        <taxon>Mucoromycetes</taxon>
        <taxon>Mucorales</taxon>
        <taxon>Syncephalastraceae</taxon>
        <taxon>Syncephalastrum</taxon>
    </lineage>
</organism>
<comment type="pathway">
    <text evidence="3">Sphingolipid metabolism.</text>
</comment>
<name>A0A1X2H502_SYNRA</name>
<dbReference type="STRING" id="13706.A0A1X2H502"/>
<evidence type="ECO:0000256" key="5">
    <source>
        <dbReference type="ARBA" id="ARBA00013220"/>
    </source>
</evidence>
<dbReference type="Gene3D" id="3.40.640.10">
    <property type="entry name" value="Type I PLP-dependent aspartate aminotransferase-like (Major domain)"/>
    <property type="match status" value="1"/>
</dbReference>
<dbReference type="AlphaFoldDB" id="A0A1X2H502"/>
<evidence type="ECO:0000256" key="7">
    <source>
        <dbReference type="ARBA" id="ARBA00022898"/>
    </source>
</evidence>
<dbReference type="SUPFAM" id="SSF53383">
    <property type="entry name" value="PLP-dependent transferases"/>
    <property type="match status" value="1"/>
</dbReference>
<dbReference type="OrthoDB" id="3168162at2759"/>
<dbReference type="GO" id="GO:0046513">
    <property type="term" value="P:ceramide biosynthetic process"/>
    <property type="evidence" value="ECO:0007669"/>
    <property type="project" value="TreeGrafter"/>
</dbReference>
<dbReference type="EMBL" id="MCGN01000009">
    <property type="protein sequence ID" value="ORY93494.1"/>
    <property type="molecule type" value="Genomic_DNA"/>
</dbReference>
<evidence type="ECO:0000256" key="4">
    <source>
        <dbReference type="ARBA" id="ARBA00008392"/>
    </source>
</evidence>
<dbReference type="GO" id="GO:0005783">
    <property type="term" value="C:endoplasmic reticulum"/>
    <property type="evidence" value="ECO:0007669"/>
    <property type="project" value="TreeGrafter"/>
</dbReference>
<reference evidence="12 13" key="1">
    <citation type="submission" date="2016-07" db="EMBL/GenBank/DDBJ databases">
        <title>Pervasive Adenine N6-methylation of Active Genes in Fungi.</title>
        <authorList>
            <consortium name="DOE Joint Genome Institute"/>
            <person name="Mondo S.J."/>
            <person name="Dannebaum R.O."/>
            <person name="Kuo R.C."/>
            <person name="Labutti K."/>
            <person name="Haridas S."/>
            <person name="Kuo A."/>
            <person name="Salamov A."/>
            <person name="Ahrendt S.R."/>
            <person name="Lipzen A."/>
            <person name="Sullivan W."/>
            <person name="Andreopoulos W.B."/>
            <person name="Clum A."/>
            <person name="Lindquist E."/>
            <person name="Daum C."/>
            <person name="Ramamoorthy G.K."/>
            <person name="Gryganskyi A."/>
            <person name="Culley D."/>
            <person name="Magnuson J.K."/>
            <person name="James T.Y."/>
            <person name="O'Malley M.A."/>
            <person name="Stajich J.E."/>
            <person name="Spatafora J.W."/>
            <person name="Visel A."/>
            <person name="Grigoriev I.V."/>
        </authorList>
    </citation>
    <scope>NUCLEOTIDE SEQUENCE [LARGE SCALE GENOMIC DNA]</scope>
    <source>
        <strain evidence="12 13">NRRL 2496</strain>
    </source>
</reference>
<dbReference type="FunCoup" id="A0A1X2H502">
    <property type="interactions" value="741"/>
</dbReference>
<dbReference type="PANTHER" id="PTHR13693:SF2">
    <property type="entry name" value="SERINE PALMITOYLTRANSFERASE 1"/>
    <property type="match status" value="1"/>
</dbReference>
<dbReference type="InterPro" id="IPR004839">
    <property type="entry name" value="Aminotransferase_I/II_large"/>
</dbReference>
<evidence type="ECO:0000256" key="6">
    <source>
        <dbReference type="ARBA" id="ARBA00022679"/>
    </source>
</evidence>
<evidence type="ECO:0000256" key="9">
    <source>
        <dbReference type="ARBA" id="ARBA00023098"/>
    </source>
</evidence>
<keyword evidence="7" id="KW-0663">Pyridoxal phosphate</keyword>
<comment type="similarity">
    <text evidence="4">Belongs to the class-II pyridoxal-phosphate-dependent aminotransferase family.</text>
</comment>
<dbReference type="Pfam" id="PF00155">
    <property type="entry name" value="Aminotran_1_2"/>
    <property type="match status" value="1"/>
</dbReference>
<dbReference type="InterPro" id="IPR050087">
    <property type="entry name" value="AON_synthase_class-II"/>
</dbReference>
<dbReference type="Proteomes" id="UP000242180">
    <property type="component" value="Unassembled WGS sequence"/>
</dbReference>
<keyword evidence="9" id="KW-0443">Lipid metabolism</keyword>
<keyword evidence="10" id="KW-0012">Acyltransferase</keyword>
<proteinExistence type="inferred from homology"/>
<evidence type="ECO:0000256" key="10">
    <source>
        <dbReference type="ARBA" id="ARBA00023315"/>
    </source>
</evidence>
<comment type="pathway">
    <text evidence="2">Lipid metabolism; sphingolipid metabolism.</text>
</comment>
<evidence type="ECO:0000259" key="11">
    <source>
        <dbReference type="Pfam" id="PF00155"/>
    </source>
</evidence>
<evidence type="ECO:0000256" key="3">
    <source>
        <dbReference type="ARBA" id="ARBA00004991"/>
    </source>
</evidence>